<evidence type="ECO:0000313" key="2">
    <source>
        <dbReference type="EMBL" id="QDV39272.1"/>
    </source>
</evidence>
<dbReference type="GO" id="GO:0005829">
    <property type="term" value="C:cytosol"/>
    <property type="evidence" value="ECO:0007669"/>
    <property type="project" value="TreeGrafter"/>
</dbReference>
<proteinExistence type="predicted"/>
<dbReference type="Gene3D" id="2.60.120.10">
    <property type="entry name" value="Jelly Rolls"/>
    <property type="match status" value="1"/>
</dbReference>
<dbReference type="Pfam" id="PF00027">
    <property type="entry name" value="cNMP_binding"/>
    <property type="match status" value="1"/>
</dbReference>
<dbReference type="KEGG" id="tpla:ElP_72360"/>
<dbReference type="SMART" id="SM00100">
    <property type="entry name" value="cNMP"/>
    <property type="match status" value="1"/>
</dbReference>
<keyword evidence="2" id="KW-0614">Plasmid</keyword>
<keyword evidence="3" id="KW-1185">Reference proteome</keyword>
<reference evidence="2 3" key="1">
    <citation type="submission" date="2019-02" db="EMBL/GenBank/DDBJ databases">
        <title>Deep-cultivation of Planctomycetes and their phenomic and genomic characterization uncovers novel biology.</title>
        <authorList>
            <person name="Wiegand S."/>
            <person name="Jogler M."/>
            <person name="Boedeker C."/>
            <person name="Pinto D."/>
            <person name="Vollmers J."/>
            <person name="Rivas-Marin E."/>
            <person name="Kohn T."/>
            <person name="Peeters S.H."/>
            <person name="Heuer A."/>
            <person name="Rast P."/>
            <person name="Oberbeckmann S."/>
            <person name="Bunk B."/>
            <person name="Jeske O."/>
            <person name="Meyerdierks A."/>
            <person name="Storesund J.E."/>
            <person name="Kallscheuer N."/>
            <person name="Luecker S."/>
            <person name="Lage O.M."/>
            <person name="Pohl T."/>
            <person name="Merkel B.J."/>
            <person name="Hornburger P."/>
            <person name="Mueller R.-W."/>
            <person name="Bruemmer F."/>
            <person name="Labrenz M."/>
            <person name="Spormann A.M."/>
            <person name="Op den Camp H."/>
            <person name="Overmann J."/>
            <person name="Amann R."/>
            <person name="Jetten M.S.M."/>
            <person name="Mascher T."/>
            <person name="Medema M.H."/>
            <person name="Devos D.P."/>
            <person name="Kaster A.-K."/>
            <person name="Ovreas L."/>
            <person name="Rohde M."/>
            <person name="Galperin M.Y."/>
            <person name="Jogler C."/>
        </authorList>
    </citation>
    <scope>NUCLEOTIDE SEQUENCE [LARGE SCALE GENOMIC DNA]</scope>
    <source>
        <strain evidence="2 3">ElP</strain>
        <plasmid evidence="3">pelp_1</plasmid>
    </source>
</reference>
<keyword evidence="2" id="KW-0238">DNA-binding</keyword>
<protein>
    <submittedName>
        <fullName evidence="2">DNA-binding transcriptional dual regulator Crp</fullName>
    </submittedName>
</protein>
<dbReference type="EMBL" id="CP036427">
    <property type="protein sequence ID" value="QDV39272.1"/>
    <property type="molecule type" value="Genomic_DNA"/>
</dbReference>
<dbReference type="InterPro" id="IPR019302">
    <property type="entry name" value="CAP12/PCTIR_TIR_dom"/>
</dbReference>
<dbReference type="InterPro" id="IPR014710">
    <property type="entry name" value="RmlC-like_jellyroll"/>
</dbReference>
<dbReference type="Proteomes" id="UP000317835">
    <property type="component" value="Plasmid pElP_1"/>
</dbReference>
<gene>
    <name evidence="2" type="ORF">ElP_72360</name>
</gene>
<dbReference type="PANTHER" id="PTHR11635">
    <property type="entry name" value="CAMP-DEPENDENT PROTEIN KINASE REGULATORY CHAIN"/>
    <property type="match status" value="1"/>
</dbReference>
<feature type="domain" description="Cyclic nucleotide-binding" evidence="1">
    <location>
        <begin position="22"/>
        <end position="138"/>
    </location>
</feature>
<organism evidence="2 3">
    <name type="scientific">Tautonia plasticadhaerens</name>
    <dbReference type="NCBI Taxonomy" id="2527974"/>
    <lineage>
        <taxon>Bacteria</taxon>
        <taxon>Pseudomonadati</taxon>
        <taxon>Planctomycetota</taxon>
        <taxon>Planctomycetia</taxon>
        <taxon>Isosphaerales</taxon>
        <taxon>Isosphaeraceae</taxon>
        <taxon>Tautonia</taxon>
    </lineage>
</organism>
<dbReference type="PROSITE" id="PS50042">
    <property type="entry name" value="CNMP_BINDING_3"/>
    <property type="match status" value="1"/>
</dbReference>
<dbReference type="SUPFAM" id="SSF51206">
    <property type="entry name" value="cAMP-binding domain-like"/>
    <property type="match status" value="1"/>
</dbReference>
<dbReference type="GO" id="GO:0050135">
    <property type="term" value="F:NADP+ nucleosidase activity"/>
    <property type="evidence" value="ECO:0007669"/>
    <property type="project" value="InterPro"/>
</dbReference>
<dbReference type="InterPro" id="IPR018490">
    <property type="entry name" value="cNMP-bd_dom_sf"/>
</dbReference>
<evidence type="ECO:0000259" key="1">
    <source>
        <dbReference type="PROSITE" id="PS50042"/>
    </source>
</evidence>
<dbReference type="GO" id="GO:0003677">
    <property type="term" value="F:DNA binding"/>
    <property type="evidence" value="ECO:0007669"/>
    <property type="project" value="UniProtKB-KW"/>
</dbReference>
<name>A0A518HEJ5_9BACT</name>
<evidence type="ECO:0000313" key="3">
    <source>
        <dbReference type="Proteomes" id="UP000317835"/>
    </source>
</evidence>
<accession>A0A518HEJ5</accession>
<dbReference type="RefSeq" id="WP_145279496.1">
    <property type="nucleotide sequence ID" value="NZ_CP036427.1"/>
</dbReference>
<dbReference type="GO" id="GO:0005952">
    <property type="term" value="C:cAMP-dependent protein kinase complex"/>
    <property type="evidence" value="ECO:0007669"/>
    <property type="project" value="InterPro"/>
</dbReference>
<dbReference type="OrthoDB" id="5497289at2"/>
<dbReference type="InterPro" id="IPR000595">
    <property type="entry name" value="cNMP-bd_dom"/>
</dbReference>
<dbReference type="CDD" id="cd00038">
    <property type="entry name" value="CAP_ED"/>
    <property type="match status" value="1"/>
</dbReference>
<geneLocation type="plasmid" evidence="3">
    <name>pelp_1</name>
</geneLocation>
<sequence>MKNRFEGDEGRRRLIEALKGNALVEHDAGLATRLAEVGEVIEYGVQDRIIEQGAGDDDLYIILCGEVDILVNSRWVASRGPRDYVGEMVMLDASAVRSATVVARTQVAALRVNEPEFHRIAEQYPRVWRPIARTLAERLRQRAQFHRTPNPEPVLFLGSSREGLVIAEEIKLGLKNAPINVIGWTDDVFGPSSVSIDALLMMVKEADFAGLVFGPDDKVVSRRRQSDTPRDNVVFELGLFMGGLGRERTFIIKDRDTNLKIPTDLLGVTPITYVEHDPARIASTVGTVCTELRKTILSMGVR</sequence>
<dbReference type="Pfam" id="PF10137">
    <property type="entry name" value="CAP12-PCTIR_TIR"/>
    <property type="match status" value="1"/>
</dbReference>
<dbReference type="PRINTS" id="PR00103">
    <property type="entry name" value="CAMPKINASE"/>
</dbReference>
<dbReference type="AlphaFoldDB" id="A0A518HEJ5"/>
<dbReference type="InterPro" id="IPR050503">
    <property type="entry name" value="cAMP-dep_PK_reg_su-like"/>
</dbReference>
<dbReference type="PANTHER" id="PTHR11635:SF152">
    <property type="entry name" value="CAMP-DEPENDENT PROTEIN KINASE TYPE I REGULATORY SUBUNIT-RELATED"/>
    <property type="match status" value="1"/>
</dbReference>